<evidence type="ECO:0000259" key="8">
    <source>
        <dbReference type="PROSITE" id="PS50835"/>
    </source>
</evidence>
<dbReference type="InterPro" id="IPR003599">
    <property type="entry name" value="Ig_sub"/>
</dbReference>
<dbReference type="SUPFAM" id="SSF48726">
    <property type="entry name" value="Immunoglobulin"/>
    <property type="match status" value="1"/>
</dbReference>
<dbReference type="InterPro" id="IPR003591">
    <property type="entry name" value="Leu-rich_rpt_typical-subtyp"/>
</dbReference>
<evidence type="ECO:0000256" key="1">
    <source>
        <dbReference type="ARBA" id="ARBA00022614"/>
    </source>
</evidence>
<name>A0ABV0S8V7_9TELE</name>
<gene>
    <name evidence="9" type="ORF">XENOCAPTIV_014067</name>
</gene>
<dbReference type="SMART" id="SM00369">
    <property type="entry name" value="LRR_TYP"/>
    <property type="match status" value="4"/>
</dbReference>
<keyword evidence="2 7" id="KW-0732">Signal</keyword>
<dbReference type="PROSITE" id="PS50835">
    <property type="entry name" value="IG_LIKE"/>
    <property type="match status" value="1"/>
</dbReference>
<feature type="transmembrane region" description="Helical" evidence="6">
    <location>
        <begin position="370"/>
        <end position="390"/>
    </location>
</feature>
<dbReference type="InterPro" id="IPR032675">
    <property type="entry name" value="LRR_dom_sf"/>
</dbReference>
<dbReference type="PANTHER" id="PTHR24366">
    <property type="entry name" value="IG(IMMUNOGLOBULIN) AND LRR(LEUCINE RICH REPEAT) DOMAINS"/>
    <property type="match status" value="1"/>
</dbReference>
<sequence>MMGTSRRCSILFLTLALLFPVVRVNRLLKRKPLDYQMLCVCASDIISCSKVGLTNVTLDLPQHTVVLDLSFNSITELYAAWTPKHLNRLQTMLLNNNGLTFLSSEAFVHVKKLRYLDLSYNGLILLDEFIFEPLEHLEVLWLFKNRISQIDRYAFSTMGALQKLYMSHNQISRFPLEVLKERSKEDTFKLLDVSSNKIKVLPVQELQTMRAWIKNGVYFHNNPLTCSCELYNLVASWHLRELNSAFDFAGNHTCGVSGKQHEKILNLNCSEVKILIKEAYLEQTLVLDCDTKHKYMEKTWVLPGNIPVSSANDSAIVDRGNYLHIGPLKVENSGVYTCYATNDSLSDTLHFTVVVHNSSMRGGLEDLKTAYTTLGACVVSVVLILVYLYIPPWCCACCSGGKDDPRDSFHSSTVSLPLEHVEQGAEAGGFAFGDAAMQKIKDQLEQNGGLNPIGEKEGRVAEGQLEEVED</sequence>
<keyword evidence="4" id="KW-1015">Disulfide bond</keyword>
<keyword evidence="10" id="KW-1185">Reference proteome</keyword>
<dbReference type="Gene3D" id="2.60.40.10">
    <property type="entry name" value="Immunoglobulins"/>
    <property type="match status" value="1"/>
</dbReference>
<evidence type="ECO:0000313" key="9">
    <source>
        <dbReference type="EMBL" id="MEQ2216306.1"/>
    </source>
</evidence>
<keyword evidence="1" id="KW-0433">Leucine-rich repeat</keyword>
<feature type="signal peptide" evidence="7">
    <location>
        <begin position="1"/>
        <end position="24"/>
    </location>
</feature>
<dbReference type="SMART" id="SM00409">
    <property type="entry name" value="IG"/>
    <property type="match status" value="1"/>
</dbReference>
<evidence type="ECO:0000256" key="7">
    <source>
        <dbReference type="SAM" id="SignalP"/>
    </source>
</evidence>
<dbReference type="CDD" id="cd00096">
    <property type="entry name" value="Ig"/>
    <property type="match status" value="1"/>
</dbReference>
<feature type="domain" description="Ig-like" evidence="8">
    <location>
        <begin position="283"/>
        <end position="354"/>
    </location>
</feature>
<dbReference type="InterPro" id="IPR013783">
    <property type="entry name" value="Ig-like_fold"/>
</dbReference>
<evidence type="ECO:0000256" key="4">
    <source>
        <dbReference type="ARBA" id="ARBA00023157"/>
    </source>
</evidence>
<comment type="caution">
    <text evidence="9">The sequence shown here is derived from an EMBL/GenBank/DDBJ whole genome shotgun (WGS) entry which is preliminary data.</text>
</comment>
<evidence type="ECO:0000256" key="5">
    <source>
        <dbReference type="SAM" id="MobiDB-lite"/>
    </source>
</evidence>
<feature type="region of interest" description="Disordered" evidence="5">
    <location>
        <begin position="446"/>
        <end position="470"/>
    </location>
</feature>
<dbReference type="PROSITE" id="PS51450">
    <property type="entry name" value="LRR"/>
    <property type="match status" value="3"/>
</dbReference>
<dbReference type="PANTHER" id="PTHR24366:SF96">
    <property type="entry name" value="LEUCINE RICH REPEAT CONTAINING 53"/>
    <property type="match status" value="1"/>
</dbReference>
<evidence type="ECO:0000313" key="10">
    <source>
        <dbReference type="Proteomes" id="UP001434883"/>
    </source>
</evidence>
<keyword evidence="6" id="KW-1133">Transmembrane helix</keyword>
<reference evidence="9 10" key="1">
    <citation type="submission" date="2021-06" db="EMBL/GenBank/DDBJ databases">
        <authorList>
            <person name="Palmer J.M."/>
        </authorList>
    </citation>
    <scope>NUCLEOTIDE SEQUENCE [LARGE SCALE GENOMIC DNA]</scope>
    <source>
        <strain evidence="9 10">XC_2019</strain>
        <tissue evidence="9">Muscle</tissue>
    </source>
</reference>
<dbReference type="Pfam" id="PF13855">
    <property type="entry name" value="LRR_8"/>
    <property type="match status" value="2"/>
</dbReference>
<dbReference type="InterPro" id="IPR007110">
    <property type="entry name" value="Ig-like_dom"/>
</dbReference>
<organism evidence="9 10">
    <name type="scientific">Xenoophorus captivus</name>
    <dbReference type="NCBI Taxonomy" id="1517983"/>
    <lineage>
        <taxon>Eukaryota</taxon>
        <taxon>Metazoa</taxon>
        <taxon>Chordata</taxon>
        <taxon>Craniata</taxon>
        <taxon>Vertebrata</taxon>
        <taxon>Euteleostomi</taxon>
        <taxon>Actinopterygii</taxon>
        <taxon>Neopterygii</taxon>
        <taxon>Teleostei</taxon>
        <taxon>Neoteleostei</taxon>
        <taxon>Acanthomorphata</taxon>
        <taxon>Ovalentaria</taxon>
        <taxon>Atherinomorphae</taxon>
        <taxon>Cyprinodontiformes</taxon>
        <taxon>Goodeidae</taxon>
        <taxon>Xenoophorus</taxon>
    </lineage>
</organism>
<feature type="chain" id="PRO_5046121033" description="Ig-like domain-containing protein" evidence="7">
    <location>
        <begin position="25"/>
        <end position="470"/>
    </location>
</feature>
<dbReference type="Proteomes" id="UP001434883">
    <property type="component" value="Unassembled WGS sequence"/>
</dbReference>
<proteinExistence type="predicted"/>
<dbReference type="SUPFAM" id="SSF52058">
    <property type="entry name" value="L domain-like"/>
    <property type="match status" value="1"/>
</dbReference>
<dbReference type="EMBL" id="JAHRIN010070142">
    <property type="protein sequence ID" value="MEQ2216306.1"/>
    <property type="molecule type" value="Genomic_DNA"/>
</dbReference>
<accession>A0ABV0S8V7</accession>
<dbReference type="Gene3D" id="3.80.10.10">
    <property type="entry name" value="Ribonuclease Inhibitor"/>
    <property type="match status" value="1"/>
</dbReference>
<keyword evidence="6" id="KW-0472">Membrane</keyword>
<protein>
    <recommendedName>
        <fullName evidence="8">Ig-like domain-containing protein</fullName>
    </recommendedName>
</protein>
<dbReference type="InterPro" id="IPR001611">
    <property type="entry name" value="Leu-rich_rpt"/>
</dbReference>
<keyword evidence="6" id="KW-0812">Transmembrane</keyword>
<evidence type="ECO:0000256" key="3">
    <source>
        <dbReference type="ARBA" id="ARBA00022737"/>
    </source>
</evidence>
<evidence type="ECO:0000256" key="6">
    <source>
        <dbReference type="SAM" id="Phobius"/>
    </source>
</evidence>
<dbReference type="InterPro" id="IPR036179">
    <property type="entry name" value="Ig-like_dom_sf"/>
</dbReference>
<evidence type="ECO:0000256" key="2">
    <source>
        <dbReference type="ARBA" id="ARBA00022729"/>
    </source>
</evidence>
<keyword evidence="3" id="KW-0677">Repeat</keyword>